<dbReference type="AlphaFoldDB" id="A0A7Z9E4N7"/>
<comment type="caution">
    <text evidence="3">The sequence shown here is derived from an EMBL/GenBank/DDBJ whole genome shotgun (WGS) entry which is preliminary data.</text>
</comment>
<feature type="compositionally biased region" description="Pro residues" evidence="1">
    <location>
        <begin position="808"/>
        <end position="842"/>
    </location>
</feature>
<keyword evidence="2" id="KW-0472">Membrane</keyword>
<evidence type="ECO:0000313" key="4">
    <source>
        <dbReference type="Proteomes" id="UP000182190"/>
    </source>
</evidence>
<feature type="compositionally biased region" description="Low complexity" evidence="1">
    <location>
        <begin position="790"/>
        <end position="807"/>
    </location>
</feature>
<keyword evidence="4" id="KW-1185">Reference proteome</keyword>
<evidence type="ECO:0000256" key="2">
    <source>
        <dbReference type="SAM" id="Phobius"/>
    </source>
</evidence>
<gene>
    <name evidence="3" type="ORF">PL9631_850010</name>
</gene>
<organism evidence="3 4">
    <name type="scientific">Planktothrix paucivesiculata PCC 9631</name>
    <dbReference type="NCBI Taxonomy" id="671071"/>
    <lineage>
        <taxon>Bacteria</taxon>
        <taxon>Bacillati</taxon>
        <taxon>Cyanobacteriota</taxon>
        <taxon>Cyanophyceae</taxon>
        <taxon>Oscillatoriophycideae</taxon>
        <taxon>Oscillatoriales</taxon>
        <taxon>Microcoleaceae</taxon>
        <taxon>Planktothrix</taxon>
    </lineage>
</organism>
<dbReference type="InterPro" id="IPR013783">
    <property type="entry name" value="Ig-like_fold"/>
</dbReference>
<accession>A0A7Z9E4N7</accession>
<feature type="transmembrane region" description="Helical" evidence="2">
    <location>
        <begin position="390"/>
        <end position="412"/>
    </location>
</feature>
<feature type="compositionally biased region" description="Polar residues" evidence="1">
    <location>
        <begin position="777"/>
        <end position="789"/>
    </location>
</feature>
<dbReference type="Proteomes" id="UP000182190">
    <property type="component" value="Unassembled WGS sequence"/>
</dbReference>
<feature type="region of interest" description="Disordered" evidence="1">
    <location>
        <begin position="766"/>
        <end position="857"/>
    </location>
</feature>
<dbReference type="EMBL" id="CZCS02000229">
    <property type="protein sequence ID" value="VXD24556.1"/>
    <property type="molecule type" value="Genomic_DNA"/>
</dbReference>
<dbReference type="RefSeq" id="WP_083622005.1">
    <property type="nucleotide sequence ID" value="NZ_LR735018.1"/>
</dbReference>
<proteinExistence type="predicted"/>
<reference evidence="3" key="1">
    <citation type="submission" date="2019-10" db="EMBL/GenBank/DDBJ databases">
        <authorList>
            <consortium name="Genoscope - CEA"/>
            <person name="William W."/>
        </authorList>
    </citation>
    <scope>NUCLEOTIDE SEQUENCE [LARGE SCALE GENOMIC DNA]</scope>
    <source>
        <strain evidence="3">BBR_PRJEB10994</strain>
    </source>
</reference>
<keyword evidence="2" id="KW-0812">Transmembrane</keyword>
<name>A0A7Z9E4N7_9CYAN</name>
<dbReference type="OrthoDB" id="524102at2"/>
<protein>
    <submittedName>
        <fullName evidence="3">Uncharacterized protein</fullName>
    </submittedName>
</protein>
<sequence>MVHQTSQTNGQALNDIEYSDNAAIAKPIALIINPSEDSSACAGEIFELRVTVTNQGNKGAVINVYIDETSGLLRQWCSSASESLALANNCSAEVVFYFTIPINATPENHSYLLVIDAPNHYPEDTPIRHEARLQILPSVQSAAQINDPTFQILPITTYNKPTIIEPGKSLDCKIIVNNRSSRVDRFRLSCSDLPNDWFTVIYPEGLVELGLVGERQSLALNPGAKGEIVLRLQFPLNVKAGNYSPTLRLTSLNNLDLVLIDVLYLRVLPIYRLIPELQTKIGKVSKETGWFRLLLGNGGNTLRNVSFTAEEDAGKPICTYTFDPEQVKLGAQLKTQIDLKVKPNKWWRRPWFGKGLPIEFYIEIEDSDQLPVPERLPGTLIWEARPLWQFILLIFMILGAIASLIFAIWWVFFRPPTPPKILEFTSVFPTYEQAAGDAIHLNWQILHPKQLKTIKIIGIAADSGIVSSGDILYDFSQGIPPELKEFCTLESVLNCQNIRTDAQESGTYIFQMDIFSKKRYQLADSKKTNTIRISALPQPKILDFMATQTAYQEAAPNQSILTFNNEIALNWKIKNPEQLQALKLIARSTDDTVLIPLKTYDFSEGIPSELIGFCLLESELICQRVPTNARKAGNYIFELSAVSLETPEETAISQKSDIIKIIPYIYPTKIVSFSVNGQDALPKYILPINPEKTAKTIRISWKVEGGKNTTVELLPAPGTVGLEGSIIYPVTQQPGTETITLAVRGESGEKLNRTVTFEKIVVPISEPKTPPVDKQPGASSQDSRTPKLTPNNPNIYPNRPNQTIPNLSPTPPNFPLLPTAPTPTPTPTPTPSPTPSPTPTPTPSFSASPIEIPPQFD</sequence>
<keyword evidence="2" id="KW-1133">Transmembrane helix</keyword>
<dbReference type="Gene3D" id="2.60.40.10">
    <property type="entry name" value="Immunoglobulins"/>
    <property type="match status" value="1"/>
</dbReference>
<evidence type="ECO:0000313" key="3">
    <source>
        <dbReference type="EMBL" id="VXD24556.1"/>
    </source>
</evidence>
<evidence type="ECO:0000256" key="1">
    <source>
        <dbReference type="SAM" id="MobiDB-lite"/>
    </source>
</evidence>